<keyword evidence="1" id="KW-0732">Signal</keyword>
<accession>A0AAD6TS71</accession>
<feature type="chain" id="PRO_5041947693" evidence="1">
    <location>
        <begin position="19"/>
        <end position="72"/>
    </location>
</feature>
<dbReference type="AlphaFoldDB" id="A0AAD6TS71"/>
<keyword evidence="3" id="KW-1185">Reference proteome</keyword>
<dbReference type="Proteomes" id="UP001222325">
    <property type="component" value="Unassembled WGS sequence"/>
</dbReference>
<sequence>MFSTLLIALVAAAAAVHAAPIDTPENPRIFTATRVYQTITDVEPYIITATTIMTWTAGPSTTVAFPTGPGGF</sequence>
<protein>
    <submittedName>
        <fullName evidence="2">Uncharacterized protein</fullName>
    </submittedName>
</protein>
<dbReference type="EMBL" id="JARJCN010000071">
    <property type="protein sequence ID" value="KAJ7077671.1"/>
    <property type="molecule type" value="Genomic_DNA"/>
</dbReference>
<comment type="caution">
    <text evidence="2">The sequence shown here is derived from an EMBL/GenBank/DDBJ whole genome shotgun (WGS) entry which is preliminary data.</text>
</comment>
<proteinExistence type="predicted"/>
<gene>
    <name evidence="2" type="ORF">B0H15DRAFT_954963</name>
</gene>
<name>A0AAD6TS71_9AGAR</name>
<evidence type="ECO:0000313" key="3">
    <source>
        <dbReference type="Proteomes" id="UP001222325"/>
    </source>
</evidence>
<feature type="signal peptide" evidence="1">
    <location>
        <begin position="1"/>
        <end position="18"/>
    </location>
</feature>
<reference evidence="2" key="1">
    <citation type="submission" date="2023-03" db="EMBL/GenBank/DDBJ databases">
        <title>Massive genome expansion in bonnet fungi (Mycena s.s.) driven by repeated elements and novel gene families across ecological guilds.</title>
        <authorList>
            <consortium name="Lawrence Berkeley National Laboratory"/>
            <person name="Harder C.B."/>
            <person name="Miyauchi S."/>
            <person name="Viragh M."/>
            <person name="Kuo A."/>
            <person name="Thoen E."/>
            <person name="Andreopoulos B."/>
            <person name="Lu D."/>
            <person name="Skrede I."/>
            <person name="Drula E."/>
            <person name="Henrissat B."/>
            <person name="Morin E."/>
            <person name="Kohler A."/>
            <person name="Barry K."/>
            <person name="LaButti K."/>
            <person name="Morin E."/>
            <person name="Salamov A."/>
            <person name="Lipzen A."/>
            <person name="Mereny Z."/>
            <person name="Hegedus B."/>
            <person name="Baldrian P."/>
            <person name="Stursova M."/>
            <person name="Weitz H."/>
            <person name="Taylor A."/>
            <person name="Grigoriev I.V."/>
            <person name="Nagy L.G."/>
            <person name="Martin F."/>
            <person name="Kauserud H."/>
        </authorList>
    </citation>
    <scope>NUCLEOTIDE SEQUENCE</scope>
    <source>
        <strain evidence="2">CBHHK173m</strain>
    </source>
</reference>
<evidence type="ECO:0000313" key="2">
    <source>
        <dbReference type="EMBL" id="KAJ7077671.1"/>
    </source>
</evidence>
<evidence type="ECO:0000256" key="1">
    <source>
        <dbReference type="SAM" id="SignalP"/>
    </source>
</evidence>
<organism evidence="2 3">
    <name type="scientific">Mycena belliarum</name>
    <dbReference type="NCBI Taxonomy" id="1033014"/>
    <lineage>
        <taxon>Eukaryota</taxon>
        <taxon>Fungi</taxon>
        <taxon>Dikarya</taxon>
        <taxon>Basidiomycota</taxon>
        <taxon>Agaricomycotina</taxon>
        <taxon>Agaricomycetes</taxon>
        <taxon>Agaricomycetidae</taxon>
        <taxon>Agaricales</taxon>
        <taxon>Marasmiineae</taxon>
        <taxon>Mycenaceae</taxon>
        <taxon>Mycena</taxon>
    </lineage>
</organism>